<feature type="region of interest" description="Disordered" evidence="1">
    <location>
        <begin position="86"/>
        <end position="108"/>
    </location>
</feature>
<sequence>MRNNPMLQVCGHVHAVSALLAAFAWRYVTRVSDRRAVVGSVADDESIWGEGVIPGAVLIMIAVLLILMGVVGMEINRMAARFSSRSKGLLPVPQAASTPSSSSMWSSR</sequence>
<gene>
    <name evidence="3" type="ORF">BDV96DRAFT_587735</name>
</gene>
<evidence type="ECO:0000256" key="2">
    <source>
        <dbReference type="SAM" id="Phobius"/>
    </source>
</evidence>
<evidence type="ECO:0000313" key="4">
    <source>
        <dbReference type="Proteomes" id="UP000799770"/>
    </source>
</evidence>
<organism evidence="3 4">
    <name type="scientific">Lophiotrema nucula</name>
    <dbReference type="NCBI Taxonomy" id="690887"/>
    <lineage>
        <taxon>Eukaryota</taxon>
        <taxon>Fungi</taxon>
        <taxon>Dikarya</taxon>
        <taxon>Ascomycota</taxon>
        <taxon>Pezizomycotina</taxon>
        <taxon>Dothideomycetes</taxon>
        <taxon>Pleosporomycetidae</taxon>
        <taxon>Pleosporales</taxon>
        <taxon>Lophiotremataceae</taxon>
        <taxon>Lophiotrema</taxon>
    </lineage>
</organism>
<evidence type="ECO:0008006" key="5">
    <source>
        <dbReference type="Google" id="ProtNLM"/>
    </source>
</evidence>
<dbReference type="AlphaFoldDB" id="A0A6A5YNV8"/>
<keyword evidence="2" id="KW-0812">Transmembrane</keyword>
<dbReference type="EMBL" id="ML977348">
    <property type="protein sequence ID" value="KAF2108404.1"/>
    <property type="molecule type" value="Genomic_DNA"/>
</dbReference>
<evidence type="ECO:0000313" key="3">
    <source>
        <dbReference type="EMBL" id="KAF2108404.1"/>
    </source>
</evidence>
<keyword evidence="2" id="KW-1133">Transmembrane helix</keyword>
<evidence type="ECO:0000256" key="1">
    <source>
        <dbReference type="SAM" id="MobiDB-lite"/>
    </source>
</evidence>
<feature type="compositionally biased region" description="Low complexity" evidence="1">
    <location>
        <begin position="97"/>
        <end position="108"/>
    </location>
</feature>
<accession>A0A6A5YNV8</accession>
<feature type="transmembrane region" description="Helical" evidence="2">
    <location>
        <begin position="48"/>
        <end position="71"/>
    </location>
</feature>
<name>A0A6A5YNV8_9PLEO</name>
<keyword evidence="2" id="KW-0472">Membrane</keyword>
<reference evidence="3" key="1">
    <citation type="journal article" date="2020" name="Stud. Mycol.">
        <title>101 Dothideomycetes genomes: a test case for predicting lifestyles and emergence of pathogens.</title>
        <authorList>
            <person name="Haridas S."/>
            <person name="Albert R."/>
            <person name="Binder M."/>
            <person name="Bloem J."/>
            <person name="Labutti K."/>
            <person name="Salamov A."/>
            <person name="Andreopoulos B."/>
            <person name="Baker S."/>
            <person name="Barry K."/>
            <person name="Bills G."/>
            <person name="Bluhm B."/>
            <person name="Cannon C."/>
            <person name="Castanera R."/>
            <person name="Culley D."/>
            <person name="Daum C."/>
            <person name="Ezra D."/>
            <person name="Gonzalez J."/>
            <person name="Henrissat B."/>
            <person name="Kuo A."/>
            <person name="Liang C."/>
            <person name="Lipzen A."/>
            <person name="Lutzoni F."/>
            <person name="Magnuson J."/>
            <person name="Mondo S."/>
            <person name="Nolan M."/>
            <person name="Ohm R."/>
            <person name="Pangilinan J."/>
            <person name="Park H.-J."/>
            <person name="Ramirez L."/>
            <person name="Alfaro M."/>
            <person name="Sun H."/>
            <person name="Tritt A."/>
            <person name="Yoshinaga Y."/>
            <person name="Zwiers L.-H."/>
            <person name="Turgeon B."/>
            <person name="Goodwin S."/>
            <person name="Spatafora J."/>
            <person name="Crous P."/>
            <person name="Grigoriev I."/>
        </authorList>
    </citation>
    <scope>NUCLEOTIDE SEQUENCE</scope>
    <source>
        <strain evidence="3">CBS 627.86</strain>
    </source>
</reference>
<proteinExistence type="predicted"/>
<keyword evidence="4" id="KW-1185">Reference proteome</keyword>
<protein>
    <recommendedName>
        <fullName evidence="5">DUF202 domain-containing protein</fullName>
    </recommendedName>
</protein>
<dbReference type="Proteomes" id="UP000799770">
    <property type="component" value="Unassembled WGS sequence"/>
</dbReference>